<keyword evidence="6 8" id="KW-1133">Transmembrane helix</keyword>
<dbReference type="STRING" id="6573.A0A210QSB8"/>
<dbReference type="Proteomes" id="UP000242188">
    <property type="component" value="Unassembled WGS sequence"/>
</dbReference>
<feature type="transmembrane region" description="Helical" evidence="8">
    <location>
        <begin position="211"/>
        <end position="230"/>
    </location>
</feature>
<dbReference type="NCBIfam" id="TIGR00803">
    <property type="entry name" value="nst"/>
    <property type="match status" value="1"/>
</dbReference>
<keyword evidence="4" id="KW-0762">Sugar transport</keyword>
<dbReference type="AlphaFoldDB" id="A0A210QSB8"/>
<feature type="transmembrane region" description="Helical" evidence="8">
    <location>
        <begin position="12"/>
        <end position="31"/>
    </location>
</feature>
<feature type="transmembrane region" description="Helical" evidence="8">
    <location>
        <begin position="100"/>
        <end position="119"/>
    </location>
</feature>
<organism evidence="9 10">
    <name type="scientific">Mizuhopecten yessoensis</name>
    <name type="common">Japanese scallop</name>
    <name type="synonym">Patinopecten yessoensis</name>
    <dbReference type="NCBI Taxonomy" id="6573"/>
    <lineage>
        <taxon>Eukaryota</taxon>
        <taxon>Metazoa</taxon>
        <taxon>Spiralia</taxon>
        <taxon>Lophotrochozoa</taxon>
        <taxon>Mollusca</taxon>
        <taxon>Bivalvia</taxon>
        <taxon>Autobranchia</taxon>
        <taxon>Pteriomorphia</taxon>
        <taxon>Pectinida</taxon>
        <taxon>Pectinoidea</taxon>
        <taxon>Pectinidae</taxon>
        <taxon>Mizuhopecten</taxon>
    </lineage>
</organism>
<reference evidence="9 10" key="1">
    <citation type="journal article" date="2017" name="Nat. Ecol. Evol.">
        <title>Scallop genome provides insights into evolution of bilaterian karyotype and development.</title>
        <authorList>
            <person name="Wang S."/>
            <person name="Zhang J."/>
            <person name="Jiao W."/>
            <person name="Li J."/>
            <person name="Xun X."/>
            <person name="Sun Y."/>
            <person name="Guo X."/>
            <person name="Huan P."/>
            <person name="Dong B."/>
            <person name="Zhang L."/>
            <person name="Hu X."/>
            <person name="Sun X."/>
            <person name="Wang J."/>
            <person name="Zhao C."/>
            <person name="Wang Y."/>
            <person name="Wang D."/>
            <person name="Huang X."/>
            <person name="Wang R."/>
            <person name="Lv J."/>
            <person name="Li Y."/>
            <person name="Zhang Z."/>
            <person name="Liu B."/>
            <person name="Lu W."/>
            <person name="Hui Y."/>
            <person name="Liang J."/>
            <person name="Zhou Z."/>
            <person name="Hou R."/>
            <person name="Li X."/>
            <person name="Liu Y."/>
            <person name="Li H."/>
            <person name="Ning X."/>
            <person name="Lin Y."/>
            <person name="Zhao L."/>
            <person name="Xing Q."/>
            <person name="Dou J."/>
            <person name="Li Y."/>
            <person name="Mao J."/>
            <person name="Guo H."/>
            <person name="Dou H."/>
            <person name="Li T."/>
            <person name="Mu C."/>
            <person name="Jiang W."/>
            <person name="Fu Q."/>
            <person name="Fu X."/>
            <person name="Miao Y."/>
            <person name="Liu J."/>
            <person name="Yu Q."/>
            <person name="Li R."/>
            <person name="Liao H."/>
            <person name="Li X."/>
            <person name="Kong Y."/>
            <person name="Jiang Z."/>
            <person name="Chourrout D."/>
            <person name="Li R."/>
            <person name="Bao Z."/>
        </authorList>
    </citation>
    <scope>NUCLEOTIDE SEQUENCE [LARGE SCALE GENOMIC DNA]</scope>
    <source>
        <strain evidence="9 10">PY_sf001</strain>
    </source>
</reference>
<comment type="subcellular location">
    <subcellularLocation>
        <location evidence="1">Endomembrane system</location>
        <topology evidence="1">Multi-pass membrane protein</topology>
    </subcellularLocation>
</comment>
<feature type="transmembrane region" description="Helical" evidence="8">
    <location>
        <begin position="131"/>
        <end position="152"/>
    </location>
</feature>
<dbReference type="GO" id="GO:0000139">
    <property type="term" value="C:Golgi membrane"/>
    <property type="evidence" value="ECO:0007669"/>
    <property type="project" value="TreeGrafter"/>
</dbReference>
<dbReference type="GO" id="GO:0005464">
    <property type="term" value="F:UDP-xylose transmembrane transporter activity"/>
    <property type="evidence" value="ECO:0007669"/>
    <property type="project" value="TreeGrafter"/>
</dbReference>
<evidence type="ECO:0000256" key="8">
    <source>
        <dbReference type="SAM" id="Phobius"/>
    </source>
</evidence>
<dbReference type="GO" id="GO:0005789">
    <property type="term" value="C:endoplasmic reticulum membrane"/>
    <property type="evidence" value="ECO:0007669"/>
    <property type="project" value="TreeGrafter"/>
</dbReference>
<feature type="transmembrane region" description="Helical" evidence="8">
    <location>
        <begin position="43"/>
        <end position="61"/>
    </location>
</feature>
<keyword evidence="7 8" id="KW-0472">Membrane</keyword>
<name>A0A210QSB8_MIZYE</name>
<accession>A0A210QSB8</accession>
<evidence type="ECO:0000256" key="6">
    <source>
        <dbReference type="ARBA" id="ARBA00022989"/>
    </source>
</evidence>
<evidence type="ECO:0000256" key="5">
    <source>
        <dbReference type="ARBA" id="ARBA00022692"/>
    </source>
</evidence>
<keyword evidence="10" id="KW-1185">Reference proteome</keyword>
<feature type="transmembrane region" description="Helical" evidence="8">
    <location>
        <begin position="274"/>
        <end position="298"/>
    </location>
</feature>
<gene>
    <name evidence="9" type="ORF">KP79_PYT11710</name>
</gene>
<dbReference type="InterPro" id="IPR013657">
    <property type="entry name" value="SCL35B1-4/HUT1"/>
</dbReference>
<feature type="transmembrane region" description="Helical" evidence="8">
    <location>
        <begin position="173"/>
        <end position="191"/>
    </location>
</feature>
<dbReference type="PANTHER" id="PTHR10778:SF4">
    <property type="entry name" value="NUCLEOTIDE SUGAR TRANSPORTER SLC35B4"/>
    <property type="match status" value="1"/>
</dbReference>
<evidence type="ECO:0000313" key="9">
    <source>
        <dbReference type="EMBL" id="OWF51647.1"/>
    </source>
</evidence>
<sequence length="308" mass="34296">MTNSFPGSGNIITFSQFLFIALEGLIFTSKFGTQKTAIPLKQYIYMVSFFFVVQVLNNYAFSFNISMPLQMIFRAGSLIASLSLGVLLKGRKYTRGKYVSVVLITLGIIGCTIASSQVKQSMPSENGGGDLIGYTMWTAGLCLLTLALFLSAGMGLFQETVYTKYGKHPREALFFNHALPLPGFLLLMNDIQDHATLFSQTEPLELLSGIAVPRMWFFLAANVLTQYVCIRSVFVLTTECKALTVTLVVTLRKFVSLMFSIWYFENEFTPTHWMGSMCVFVGTLMFTEIIPLPAVLAGQPLSEEDKKK</sequence>
<evidence type="ECO:0000313" key="10">
    <source>
        <dbReference type="Proteomes" id="UP000242188"/>
    </source>
</evidence>
<dbReference type="Pfam" id="PF08449">
    <property type="entry name" value="UAA"/>
    <property type="match status" value="1"/>
</dbReference>
<comment type="similarity">
    <text evidence="2">Belongs to the nucleotide-sugar transporter family. SLC35B subfamily.</text>
</comment>
<dbReference type="GO" id="GO:0005462">
    <property type="term" value="F:UDP-N-acetylglucosamine transmembrane transporter activity"/>
    <property type="evidence" value="ECO:0007669"/>
    <property type="project" value="TreeGrafter"/>
</dbReference>
<evidence type="ECO:0000256" key="4">
    <source>
        <dbReference type="ARBA" id="ARBA00022597"/>
    </source>
</evidence>
<evidence type="ECO:0000256" key="2">
    <source>
        <dbReference type="ARBA" id="ARBA00010694"/>
    </source>
</evidence>
<protein>
    <submittedName>
        <fullName evidence="9">UDP-xylose and UDP-N-acetylglucosamine transporter</fullName>
    </submittedName>
</protein>
<proteinExistence type="inferred from homology"/>
<evidence type="ECO:0000256" key="7">
    <source>
        <dbReference type="ARBA" id="ARBA00023136"/>
    </source>
</evidence>
<dbReference type="PANTHER" id="PTHR10778">
    <property type="entry name" value="SOLUTE CARRIER FAMILY 35 MEMBER B"/>
    <property type="match status" value="1"/>
</dbReference>
<keyword evidence="5 8" id="KW-0812">Transmembrane</keyword>
<evidence type="ECO:0000256" key="3">
    <source>
        <dbReference type="ARBA" id="ARBA00022448"/>
    </source>
</evidence>
<comment type="caution">
    <text evidence="9">The sequence shown here is derived from an EMBL/GenBank/DDBJ whole genome shotgun (WGS) entry which is preliminary data.</text>
</comment>
<dbReference type="OrthoDB" id="999962at2759"/>
<keyword evidence="3" id="KW-0813">Transport</keyword>
<evidence type="ECO:0000256" key="1">
    <source>
        <dbReference type="ARBA" id="ARBA00004127"/>
    </source>
</evidence>
<dbReference type="EMBL" id="NEDP02002179">
    <property type="protein sequence ID" value="OWF51647.1"/>
    <property type="molecule type" value="Genomic_DNA"/>
</dbReference>
<feature type="transmembrane region" description="Helical" evidence="8">
    <location>
        <begin position="242"/>
        <end position="262"/>
    </location>
</feature>